<feature type="domain" description="Glycosyltransferase 2-like" evidence="1">
    <location>
        <begin position="143"/>
        <end position="271"/>
    </location>
</feature>
<accession>A0A3E4PYP2</accession>
<dbReference type="Gene3D" id="3.90.550.10">
    <property type="entry name" value="Spore Coat Polysaccharide Biosynthesis Protein SpsA, Chain A"/>
    <property type="match status" value="1"/>
</dbReference>
<protein>
    <submittedName>
        <fullName evidence="2">Glycosyltransferase</fullName>
    </submittedName>
</protein>
<dbReference type="SUPFAM" id="SSF53756">
    <property type="entry name" value="UDP-Glycosyltransferase/glycogen phosphorylase"/>
    <property type="match status" value="1"/>
</dbReference>
<dbReference type="GO" id="GO:0016740">
    <property type="term" value="F:transferase activity"/>
    <property type="evidence" value="ECO:0007669"/>
    <property type="project" value="UniProtKB-KW"/>
</dbReference>
<dbReference type="RefSeq" id="WP_117659081.1">
    <property type="nucleotide sequence ID" value="NZ_QSRA01000004.1"/>
</dbReference>
<gene>
    <name evidence="2" type="ORF">DXC93_04440</name>
</gene>
<dbReference type="InterPro" id="IPR001173">
    <property type="entry name" value="Glyco_trans_2-like"/>
</dbReference>
<name>A0A3E4PYP2_9FIRM</name>
<dbReference type="Pfam" id="PF00535">
    <property type="entry name" value="Glycos_transf_2"/>
    <property type="match status" value="1"/>
</dbReference>
<reference evidence="2 3" key="1">
    <citation type="submission" date="2018-08" db="EMBL/GenBank/DDBJ databases">
        <title>A genome reference for cultivated species of the human gut microbiota.</title>
        <authorList>
            <person name="Zou Y."/>
            <person name="Xue W."/>
            <person name="Luo G."/>
        </authorList>
    </citation>
    <scope>NUCLEOTIDE SEQUENCE [LARGE SCALE GENOMIC DNA]</scope>
    <source>
        <strain evidence="2 3">TF09-3</strain>
    </source>
</reference>
<evidence type="ECO:0000313" key="2">
    <source>
        <dbReference type="EMBL" id="RGK85206.1"/>
    </source>
</evidence>
<dbReference type="Pfam" id="PF13692">
    <property type="entry name" value="Glyco_trans_1_4"/>
    <property type="match status" value="1"/>
</dbReference>
<proteinExistence type="predicted"/>
<organism evidence="2 3">
    <name type="scientific">Dorea formicigenerans</name>
    <dbReference type="NCBI Taxonomy" id="39486"/>
    <lineage>
        <taxon>Bacteria</taxon>
        <taxon>Bacillati</taxon>
        <taxon>Bacillota</taxon>
        <taxon>Clostridia</taxon>
        <taxon>Lachnospirales</taxon>
        <taxon>Lachnospiraceae</taxon>
        <taxon>Dorea</taxon>
    </lineage>
</organism>
<dbReference type="AlphaFoldDB" id="A0A3E4PYP2"/>
<dbReference type="InterPro" id="IPR029044">
    <property type="entry name" value="Nucleotide-diphossugar_trans"/>
</dbReference>
<keyword evidence="2" id="KW-0808">Transferase</keyword>
<dbReference type="Gene3D" id="3.40.50.2000">
    <property type="entry name" value="Glycogen Phosphorylase B"/>
    <property type="match status" value="1"/>
</dbReference>
<dbReference type="EMBL" id="QSRA01000004">
    <property type="protein sequence ID" value="RGK85206.1"/>
    <property type="molecule type" value="Genomic_DNA"/>
</dbReference>
<evidence type="ECO:0000259" key="1">
    <source>
        <dbReference type="Pfam" id="PF00535"/>
    </source>
</evidence>
<evidence type="ECO:0000313" key="3">
    <source>
        <dbReference type="Proteomes" id="UP000261324"/>
    </source>
</evidence>
<comment type="caution">
    <text evidence="2">The sequence shown here is derived from an EMBL/GenBank/DDBJ whole genome shotgun (WGS) entry which is preliminary data.</text>
</comment>
<dbReference type="SUPFAM" id="SSF53448">
    <property type="entry name" value="Nucleotide-diphospho-sugar transferases"/>
    <property type="match status" value="1"/>
</dbReference>
<dbReference type="CDD" id="cd00761">
    <property type="entry name" value="Glyco_tranf_GTA_type"/>
    <property type="match status" value="1"/>
</dbReference>
<sequence>MLKKLLKRKNVEYDESATNLKRGADSQNEPVIIVEKVIEKSSLFNSEWYSEMYHINKEEAVNHYLNIGWKLGYDPSPFFSTEKYLENNPDIIDYNPLLHFELYGKKEGRLFSEPNNVNWFSDGMKYYSRVDNWNLQNDLIATIIIVITEYIAQLKENLDSILHNTDNRHKVIIINDSGLKTEIVDILHYYKGINNWKIINHSTPIGYGSSIDTIMSLIDTEIAVLLSPYTIVTQQWCEKLIIPYTRNDNIASTHPFTNYKSIFNFPGVYEREWKSNKCNHIINSFNKLIFSDLCESLYSIPICMSINMKIWNKIGGFEEKNLENNISQAMDWCFRATNCGYSHKLIPNLYVPYIKSDLGKSLGQSEVYKKDEMKLQEKYPEIMNIQYPKFIRKDIWKNYRFLAGLALSAKKLLLMIDIALDKNEHSGALYYANKKIDEFEKDGFFVFTLKYKSRTDKWSICSNSIRTGVELQLRNLLDLNLLFNNVKVDTVFINNLAFNASPEEFVDNISVFKDLYHFKIIYVFHDHLSLCPSYFLLNADNKPCGLPDNIEICNECLARPNHNQPIRRTNLESWRNCFCDLFTRVDEFIFFSNYTKELVTKIYPITKNGKVIYHSSTLSKNATHYIAPENSDSINIGFVGRYDVPKGAKYFEELMDLLKKEYNVKPLIIGPLVKETEFEATGYYDKEELGKILTEKKINFVVFPSICNETFSYVVQELMLLNVPIVSFKCGGHAERVAKYSLGELADETSVDSLYSASLKMIEKLGLMNCRNKDI</sequence>
<dbReference type="Proteomes" id="UP000261324">
    <property type="component" value="Unassembled WGS sequence"/>
</dbReference>